<accession>A0A380MWP6</accession>
<evidence type="ECO:0000256" key="2">
    <source>
        <dbReference type="ARBA" id="ARBA00022603"/>
    </source>
</evidence>
<feature type="binding site" evidence="6">
    <location>
        <position position="350"/>
    </location>
    <ligand>
        <name>S-adenosyl-L-methionine</name>
        <dbReference type="ChEBI" id="CHEBI:59789"/>
    </ligand>
</feature>
<dbReference type="Gene3D" id="2.40.50.1070">
    <property type="match status" value="1"/>
</dbReference>
<dbReference type="InterPro" id="IPR029063">
    <property type="entry name" value="SAM-dependent_MTases_sf"/>
</dbReference>
<keyword evidence="1" id="KW-0004">4Fe-4S</keyword>
<dbReference type="PROSITE" id="PS01230">
    <property type="entry name" value="TRMA_1"/>
    <property type="match status" value="1"/>
</dbReference>
<gene>
    <name evidence="9" type="primary">rlmD</name>
    <name evidence="9" type="ORF">NCTC10717_01126</name>
</gene>
<keyword evidence="2 6" id="KW-0489">Methyltransferase</keyword>
<evidence type="ECO:0000256" key="1">
    <source>
        <dbReference type="ARBA" id="ARBA00022485"/>
    </source>
</evidence>
<dbReference type="Gene3D" id="3.40.50.150">
    <property type="entry name" value="Vaccinia Virus protein VP39"/>
    <property type="match status" value="1"/>
</dbReference>
<feature type="binding site" evidence="6">
    <location>
        <position position="280"/>
    </location>
    <ligand>
        <name>S-adenosyl-L-methionine</name>
        <dbReference type="ChEBI" id="CHEBI:59789"/>
    </ligand>
</feature>
<feature type="domain" description="TRAM" evidence="8">
    <location>
        <begin position="1"/>
        <end position="52"/>
    </location>
</feature>
<feature type="binding site" evidence="6">
    <location>
        <position position="251"/>
    </location>
    <ligand>
        <name>S-adenosyl-L-methionine</name>
        <dbReference type="ChEBI" id="CHEBI:59789"/>
    </ligand>
</feature>
<evidence type="ECO:0000256" key="6">
    <source>
        <dbReference type="PROSITE-ProRule" id="PRU01024"/>
    </source>
</evidence>
<dbReference type="InterPro" id="IPR012340">
    <property type="entry name" value="NA-bd_OB-fold"/>
</dbReference>
<keyword evidence="5" id="KW-0411">Iron-sulfur</keyword>
<dbReference type="Pfam" id="PF05958">
    <property type="entry name" value="tRNA_U5-meth_tr"/>
    <property type="match status" value="1"/>
</dbReference>
<evidence type="ECO:0000256" key="3">
    <source>
        <dbReference type="ARBA" id="ARBA00022679"/>
    </source>
</evidence>
<reference evidence="9 10" key="1">
    <citation type="submission" date="2018-06" db="EMBL/GenBank/DDBJ databases">
        <authorList>
            <consortium name="Pathogen Informatics"/>
            <person name="Doyle S."/>
        </authorList>
    </citation>
    <scope>NUCLEOTIDE SEQUENCE [LARGE SCALE GENOMIC DNA]</scope>
    <source>
        <strain evidence="9 10">NCTC10717</strain>
    </source>
</reference>
<dbReference type="InterPro" id="IPR010280">
    <property type="entry name" value="U5_MeTrfase_fam"/>
</dbReference>
<feature type="active site" description="Nucleophile" evidence="6">
    <location>
        <position position="376"/>
    </location>
</feature>
<dbReference type="InterPro" id="IPR030390">
    <property type="entry name" value="MeTrfase_TrmA_AS"/>
</dbReference>
<dbReference type="EMBL" id="UHIA01000004">
    <property type="protein sequence ID" value="SUO96708.1"/>
    <property type="molecule type" value="Genomic_DNA"/>
</dbReference>
<dbReference type="SUPFAM" id="SSF50249">
    <property type="entry name" value="Nucleic acid-binding proteins"/>
    <property type="match status" value="1"/>
</dbReference>
<evidence type="ECO:0000313" key="9">
    <source>
        <dbReference type="EMBL" id="SUO96708.1"/>
    </source>
</evidence>
<dbReference type="CDD" id="cd02440">
    <property type="entry name" value="AdoMet_MTases"/>
    <property type="match status" value="1"/>
</dbReference>
<dbReference type="GO" id="GO:0051539">
    <property type="term" value="F:4 iron, 4 sulfur cluster binding"/>
    <property type="evidence" value="ECO:0007669"/>
    <property type="project" value="UniProtKB-KW"/>
</dbReference>
<dbReference type="PROSITE" id="PS50926">
    <property type="entry name" value="TRAM"/>
    <property type="match status" value="1"/>
</dbReference>
<dbReference type="AlphaFoldDB" id="A0A380MWP6"/>
<dbReference type="Proteomes" id="UP000254575">
    <property type="component" value="Unassembled WGS sequence"/>
</dbReference>
<proteinExistence type="inferred from homology"/>
<keyword evidence="4 6" id="KW-0949">S-adenosyl-L-methionine</keyword>
<dbReference type="GO" id="GO:0070475">
    <property type="term" value="P:rRNA base methylation"/>
    <property type="evidence" value="ECO:0007669"/>
    <property type="project" value="TreeGrafter"/>
</dbReference>
<evidence type="ECO:0000259" key="8">
    <source>
        <dbReference type="PROSITE" id="PS50926"/>
    </source>
</evidence>
<comment type="similarity">
    <text evidence="6">Belongs to the class I-like SAM-binding methyltransferase superfamily. RNA M5U methyltransferase family.</text>
</comment>
<dbReference type="GO" id="GO:0070041">
    <property type="term" value="F:rRNA (uridine-C5-)-methyltransferase activity"/>
    <property type="evidence" value="ECO:0007669"/>
    <property type="project" value="TreeGrafter"/>
</dbReference>
<keyword evidence="10" id="KW-1185">Reference proteome</keyword>
<protein>
    <submittedName>
        <fullName evidence="9">23S rRNA (Uracil(1939)-C(5))-methyltransferase RlmD</fullName>
        <ecNumber evidence="9">2.1.1.190</ecNumber>
    </submittedName>
</protein>
<sequence>MAVRVQDIDVYGRGVARDEGRIVFIEGALPDELVDYQPLKRQKRFLEAKVGRIYEESPARIAPLCPYYEQCGGCALQHFAFEAQVQAKERFFTQQLQRIGQTSVQELLPPIAGKPWRYRTRTRLAVQYHDNAVRLGYFARASHEVVDVSDCLIMDEQLAAVLPGVRDLLTALLPKRIKSLSLHRGEAACALQLESDAVLPLDVLEDWQRRQQGNWALWLNAECVAGDAQGLFYDLPAEAVRIAFAPQDFTQVNPVVNRALVAQAMAWVAQSQAESVVDFFAGLGNFSVPMAKRGLQVQAVEGVREMVERMQAVAAQNAVQERLAARREDLFKPSKKALKQWQQQDLWFLDPPRAGAAELLRAMDKDKMRRMIYVSCDSATLARDAQILAQKGFVAKAGLVANMFAQTAHVESMVRFEREH</sequence>
<dbReference type="PANTHER" id="PTHR11061:SF49">
    <property type="entry name" value="23S RRNA (URACIL(1939)-C(5))-METHYLTRANSFERASE RLMD"/>
    <property type="match status" value="1"/>
</dbReference>
<organism evidence="9 10">
    <name type="scientific">Suttonella indologenes</name>
    <dbReference type="NCBI Taxonomy" id="13276"/>
    <lineage>
        <taxon>Bacteria</taxon>
        <taxon>Pseudomonadati</taxon>
        <taxon>Pseudomonadota</taxon>
        <taxon>Gammaproteobacteria</taxon>
        <taxon>Cardiobacteriales</taxon>
        <taxon>Cardiobacteriaceae</taxon>
        <taxon>Suttonella</taxon>
    </lineage>
</organism>
<evidence type="ECO:0000313" key="10">
    <source>
        <dbReference type="Proteomes" id="UP000254575"/>
    </source>
</evidence>
<keyword evidence="1" id="KW-0479">Metal-binding</keyword>
<dbReference type="PROSITE" id="PS51687">
    <property type="entry name" value="SAM_MT_RNA_M5U"/>
    <property type="match status" value="1"/>
</dbReference>
<keyword evidence="3 6" id="KW-0808">Transferase</keyword>
<feature type="binding site" evidence="6">
    <location>
        <position position="301"/>
    </location>
    <ligand>
        <name>S-adenosyl-L-methionine</name>
        <dbReference type="ChEBI" id="CHEBI:59789"/>
    </ligand>
</feature>
<dbReference type="Gene3D" id="2.40.50.140">
    <property type="entry name" value="Nucleic acid-binding proteins"/>
    <property type="match status" value="1"/>
</dbReference>
<evidence type="ECO:0000256" key="7">
    <source>
        <dbReference type="PROSITE-ProRule" id="PRU10015"/>
    </source>
</evidence>
<evidence type="ECO:0000256" key="4">
    <source>
        <dbReference type="ARBA" id="ARBA00022691"/>
    </source>
</evidence>
<keyword evidence="1" id="KW-0408">Iron</keyword>
<evidence type="ECO:0000256" key="5">
    <source>
        <dbReference type="ARBA" id="ARBA00023014"/>
    </source>
</evidence>
<dbReference type="EC" id="2.1.1.190" evidence="9"/>
<name>A0A380MWP6_9GAMM</name>
<dbReference type="InterPro" id="IPR002792">
    <property type="entry name" value="TRAM_dom"/>
</dbReference>
<dbReference type="SUPFAM" id="SSF53335">
    <property type="entry name" value="S-adenosyl-L-methionine-dependent methyltransferases"/>
    <property type="match status" value="1"/>
</dbReference>
<feature type="active site" evidence="7">
    <location>
        <position position="376"/>
    </location>
</feature>
<dbReference type="PANTHER" id="PTHR11061">
    <property type="entry name" value="RNA M5U METHYLTRANSFERASE"/>
    <property type="match status" value="1"/>
</dbReference>